<sequence length="138" mass="16635">MIRFNHRDIPALTLSDYIPSRHFRTILPELREIPRGIREISVVIEFSKDSTFFRTVLPAFYSGMMYIYGYVHDNDRLREIFQEEMAEEYPGRRIGLFDWQEEFLLVFENGSRTCDKRYVVSVEEVWNLLRNCYHPTEV</sequence>
<dbReference type="RefSeq" id="WP_080065491.1">
    <property type="nucleotide sequence ID" value="NZ_MZGX01000021.1"/>
</dbReference>
<reference evidence="1 2" key="1">
    <citation type="submission" date="2017-03" db="EMBL/GenBank/DDBJ databases">
        <title>Genome sequence of Clostridium hungatei DSM 14427.</title>
        <authorList>
            <person name="Poehlein A."/>
            <person name="Daniel R."/>
        </authorList>
    </citation>
    <scope>NUCLEOTIDE SEQUENCE [LARGE SCALE GENOMIC DNA]</scope>
    <source>
        <strain evidence="1 2">DSM 14427</strain>
    </source>
</reference>
<accession>A0A1V4SH90</accession>
<gene>
    <name evidence="1" type="ORF">CLHUN_30550</name>
</gene>
<keyword evidence="2" id="KW-1185">Reference proteome</keyword>
<organism evidence="1 2">
    <name type="scientific">Ruminiclostridium hungatei</name>
    <name type="common">Clostridium hungatei</name>
    <dbReference type="NCBI Taxonomy" id="48256"/>
    <lineage>
        <taxon>Bacteria</taxon>
        <taxon>Bacillati</taxon>
        <taxon>Bacillota</taxon>
        <taxon>Clostridia</taxon>
        <taxon>Eubacteriales</taxon>
        <taxon>Oscillospiraceae</taxon>
        <taxon>Ruminiclostridium</taxon>
    </lineage>
</organism>
<dbReference type="AlphaFoldDB" id="A0A1V4SH90"/>
<evidence type="ECO:0000313" key="1">
    <source>
        <dbReference type="EMBL" id="OPX43113.1"/>
    </source>
</evidence>
<comment type="caution">
    <text evidence="1">The sequence shown here is derived from an EMBL/GenBank/DDBJ whole genome shotgun (WGS) entry which is preliminary data.</text>
</comment>
<protein>
    <submittedName>
        <fullName evidence="1">Uncharacterized protein</fullName>
    </submittedName>
</protein>
<name>A0A1V4SH90_RUMHU</name>
<dbReference type="EMBL" id="MZGX01000021">
    <property type="protein sequence ID" value="OPX43113.1"/>
    <property type="molecule type" value="Genomic_DNA"/>
</dbReference>
<dbReference type="Proteomes" id="UP000191554">
    <property type="component" value="Unassembled WGS sequence"/>
</dbReference>
<proteinExistence type="predicted"/>
<dbReference type="OrthoDB" id="9766545at2"/>
<evidence type="ECO:0000313" key="2">
    <source>
        <dbReference type="Proteomes" id="UP000191554"/>
    </source>
</evidence>
<dbReference type="STRING" id="48256.CLHUN_30550"/>